<keyword evidence="1" id="KW-0812">Transmembrane</keyword>
<feature type="non-terminal residue" evidence="2">
    <location>
        <position position="62"/>
    </location>
</feature>
<evidence type="ECO:0000256" key="1">
    <source>
        <dbReference type="SAM" id="Phobius"/>
    </source>
</evidence>
<dbReference type="RefSeq" id="WP_308952629.1">
    <property type="nucleotide sequence ID" value="NZ_JARXHW010000124.1"/>
</dbReference>
<name>A0ABU1AZY9_9BACT</name>
<keyword evidence="3" id="KW-1185">Reference proteome</keyword>
<evidence type="ECO:0000313" key="3">
    <source>
        <dbReference type="Proteomes" id="UP001225316"/>
    </source>
</evidence>
<sequence length="62" mass="7272">MEDAAGQSHLRPKIFDNHLTFELEGWDARATFSNRMKRNRQRCYLTAIICMVVLSLTQLFLN</sequence>
<comment type="caution">
    <text evidence="2">The sequence shown here is derived from an EMBL/GenBank/DDBJ whole genome shotgun (WGS) entry which is preliminary data.</text>
</comment>
<gene>
    <name evidence="2" type="ORF">QEH52_19490</name>
</gene>
<proteinExistence type="predicted"/>
<keyword evidence="1" id="KW-1133">Transmembrane helix</keyword>
<keyword evidence="1" id="KW-0472">Membrane</keyword>
<organism evidence="2 3">
    <name type="scientific">Thalassobacterium maritimum</name>
    <dbReference type="NCBI Taxonomy" id="3041265"/>
    <lineage>
        <taxon>Bacteria</taxon>
        <taxon>Pseudomonadati</taxon>
        <taxon>Verrucomicrobiota</taxon>
        <taxon>Opitutia</taxon>
        <taxon>Puniceicoccales</taxon>
        <taxon>Coraliomargaritaceae</taxon>
        <taxon>Thalassobacterium</taxon>
    </lineage>
</organism>
<reference evidence="2 3" key="1">
    <citation type="submission" date="2023-04" db="EMBL/GenBank/DDBJ databases">
        <title>A novel bacteria isolated from coastal sediment.</title>
        <authorList>
            <person name="Liu X.-J."/>
            <person name="Du Z.-J."/>
        </authorList>
    </citation>
    <scope>NUCLEOTIDE SEQUENCE [LARGE SCALE GENOMIC DNA]</scope>
    <source>
        <strain evidence="2 3">SDUM461003</strain>
    </source>
</reference>
<dbReference type="Proteomes" id="UP001225316">
    <property type="component" value="Unassembled WGS sequence"/>
</dbReference>
<accession>A0ABU1AZY9</accession>
<evidence type="ECO:0000313" key="2">
    <source>
        <dbReference type="EMBL" id="MDQ8209711.1"/>
    </source>
</evidence>
<feature type="transmembrane region" description="Helical" evidence="1">
    <location>
        <begin position="43"/>
        <end position="61"/>
    </location>
</feature>
<protein>
    <submittedName>
        <fullName evidence="2">Uncharacterized protein</fullName>
    </submittedName>
</protein>
<dbReference type="EMBL" id="JARXHW010000124">
    <property type="protein sequence ID" value="MDQ8209711.1"/>
    <property type="molecule type" value="Genomic_DNA"/>
</dbReference>